<reference evidence="2 3" key="1">
    <citation type="submission" date="2019-03" db="EMBL/GenBank/DDBJ databases">
        <title>First draft genome of Liparis tanakae, snailfish: a comprehensive survey of snailfish specific genes.</title>
        <authorList>
            <person name="Kim W."/>
            <person name="Song I."/>
            <person name="Jeong J.-H."/>
            <person name="Kim D."/>
            <person name="Kim S."/>
            <person name="Ryu S."/>
            <person name="Song J.Y."/>
            <person name="Lee S.K."/>
        </authorList>
    </citation>
    <scope>NUCLEOTIDE SEQUENCE [LARGE SCALE GENOMIC DNA]</scope>
    <source>
        <tissue evidence="2">Muscle</tissue>
    </source>
</reference>
<dbReference type="AlphaFoldDB" id="A0A4Z2EGK8"/>
<dbReference type="EMBL" id="SRLO01007919">
    <property type="protein sequence ID" value="TNN27670.1"/>
    <property type="molecule type" value="Genomic_DNA"/>
</dbReference>
<accession>A0A4Z2EGK8</accession>
<name>A0A4Z2EGK8_9TELE</name>
<proteinExistence type="predicted"/>
<comment type="caution">
    <text evidence="2">The sequence shown here is derived from an EMBL/GenBank/DDBJ whole genome shotgun (WGS) entry which is preliminary data.</text>
</comment>
<keyword evidence="3" id="KW-1185">Reference proteome</keyword>
<evidence type="ECO:0000313" key="2">
    <source>
        <dbReference type="EMBL" id="TNN27670.1"/>
    </source>
</evidence>
<protein>
    <submittedName>
        <fullName evidence="2">Uncharacterized protein</fullName>
    </submittedName>
</protein>
<evidence type="ECO:0000256" key="1">
    <source>
        <dbReference type="SAM" id="MobiDB-lite"/>
    </source>
</evidence>
<dbReference type="Proteomes" id="UP000314294">
    <property type="component" value="Unassembled WGS sequence"/>
</dbReference>
<feature type="compositionally biased region" description="Basic and acidic residues" evidence="1">
    <location>
        <begin position="11"/>
        <end position="20"/>
    </location>
</feature>
<evidence type="ECO:0000313" key="3">
    <source>
        <dbReference type="Proteomes" id="UP000314294"/>
    </source>
</evidence>
<organism evidence="2 3">
    <name type="scientific">Liparis tanakae</name>
    <name type="common">Tanaka's snailfish</name>
    <dbReference type="NCBI Taxonomy" id="230148"/>
    <lineage>
        <taxon>Eukaryota</taxon>
        <taxon>Metazoa</taxon>
        <taxon>Chordata</taxon>
        <taxon>Craniata</taxon>
        <taxon>Vertebrata</taxon>
        <taxon>Euteleostomi</taxon>
        <taxon>Actinopterygii</taxon>
        <taxon>Neopterygii</taxon>
        <taxon>Teleostei</taxon>
        <taxon>Neoteleostei</taxon>
        <taxon>Acanthomorphata</taxon>
        <taxon>Eupercaria</taxon>
        <taxon>Perciformes</taxon>
        <taxon>Cottioidei</taxon>
        <taxon>Cottales</taxon>
        <taxon>Liparidae</taxon>
        <taxon>Liparis</taxon>
    </lineage>
</organism>
<sequence length="52" mass="5867">MSCDPTGVDHIGPRQDHHGQQDLGAETRALCGHSEARYRSLRRRRVTTTHSI</sequence>
<gene>
    <name evidence="2" type="ORF">EYF80_062184</name>
</gene>
<feature type="region of interest" description="Disordered" evidence="1">
    <location>
        <begin position="1"/>
        <end position="23"/>
    </location>
</feature>